<comment type="similarity">
    <text evidence="14">Belongs to the ABC transporter superfamily. UvrA family.</text>
</comment>
<feature type="non-terminal residue" evidence="18">
    <location>
        <position position="815"/>
    </location>
</feature>
<evidence type="ECO:0000256" key="16">
    <source>
        <dbReference type="ARBA" id="ARBA00042156"/>
    </source>
</evidence>
<evidence type="ECO:0000256" key="9">
    <source>
        <dbReference type="ARBA" id="ARBA00022833"/>
    </source>
</evidence>
<evidence type="ECO:0000256" key="4">
    <source>
        <dbReference type="ARBA" id="ARBA00022737"/>
    </source>
</evidence>
<dbReference type="GO" id="GO:0008270">
    <property type="term" value="F:zinc ion binding"/>
    <property type="evidence" value="ECO:0007669"/>
    <property type="project" value="UniProtKB-KW"/>
</dbReference>
<feature type="domain" description="ABC transporter" evidence="17">
    <location>
        <begin position="486"/>
        <end position="814"/>
    </location>
</feature>
<dbReference type="PANTHER" id="PTHR43152:SF3">
    <property type="entry name" value="UVRABC SYSTEM PROTEIN A"/>
    <property type="match status" value="1"/>
</dbReference>
<dbReference type="AlphaFoldDB" id="A0A7C0Y2V9"/>
<dbReference type="Gene3D" id="1.20.1580.10">
    <property type="entry name" value="ABC transporter ATPase like domain"/>
    <property type="match status" value="3"/>
</dbReference>
<dbReference type="EMBL" id="DRBS01000214">
    <property type="protein sequence ID" value="HDD44306.1"/>
    <property type="molecule type" value="Genomic_DNA"/>
</dbReference>
<evidence type="ECO:0000256" key="10">
    <source>
        <dbReference type="ARBA" id="ARBA00022840"/>
    </source>
</evidence>
<comment type="subcellular location">
    <subcellularLocation>
        <location evidence="1">Cytoplasm</location>
    </subcellularLocation>
</comment>
<sequence>MMSYISLRGGREHNLKNINLNIPRDKLIVITGVSGSGKTTLAFDILFAEGQRRYIESLPAYVRQYIQVLAKPDIDMLKGIPPTVAISQRTSLFTRRSTVATITEIGHYLRLFYAKAGKSYCPQCGRAVQGMNETEILESILNRWQEKEIIILAPKVIRKKGWHKEIFKEAIKKGYEKVRVDGKIISLSEIPTLSRYQEHSIEFIIGKIKPKSNKISKLQKLINLALKEGKGIIIVTDKENEQIYSEKLFCPFCQIGLPNPDPRLFSFNSVLGACPTCDGLGVVNGHICYRCQGTRLNQLALSVKVDNYNIAEIQKKSVDELIYTLNHLSLDEKQKALAKIIFPEIITRLKFLKEVGLGYLTLDRSGDSLSGGEAQRLRLAAQLGSNLRGVCYILDEPTIGLHPRDNKLLLKVLRSLQKRGNTVIVVEHDTATIEEADIVIDLGPGAGKKGGEVIAIGSPKEIIKNPFSITGQYLKRPITLYPTQELKDKDWLIIKEAKAFNLKNIDVKIPLATLTCVTGVSGSGKSSLVMEVIYKGLKARLRKKNPPDNHKEMIGWERLNRVLVVDHSPIGRTPRSTPATYVGVWDEIRRLFAHLPEARARGYTPSRFSFNVPGGRCEHCGGHGKIKVEMSFLPEVYVDCEICNGNRFNEETLSITYKGKNIAEILKMTIAEAAEFFSAIPHIVKPLKILKEIGLDYLTLGQPSHTLSGGEAQRLKLATELWKTSQGKTLYLLDEPSTGLHRADIEKLIKVFKKLVEAGNTIIVIEHNLDIIAAADYIIDLGPEGGEKGGYLVASGTPLEIMKCKNSYTGKWLKR</sequence>
<evidence type="ECO:0000256" key="7">
    <source>
        <dbReference type="ARBA" id="ARBA00022769"/>
    </source>
</evidence>
<keyword evidence="13" id="KW-0234">DNA repair</keyword>
<keyword evidence="6" id="KW-0227">DNA damage</keyword>
<evidence type="ECO:0000256" key="12">
    <source>
        <dbReference type="ARBA" id="ARBA00023125"/>
    </source>
</evidence>
<evidence type="ECO:0000313" key="18">
    <source>
        <dbReference type="EMBL" id="HDD44306.1"/>
    </source>
</evidence>
<dbReference type="GO" id="GO:0009380">
    <property type="term" value="C:excinuclease repair complex"/>
    <property type="evidence" value="ECO:0007669"/>
    <property type="project" value="InterPro"/>
</dbReference>
<evidence type="ECO:0000256" key="2">
    <source>
        <dbReference type="ARBA" id="ARBA00022490"/>
    </source>
</evidence>
<reference evidence="18" key="1">
    <citation type="journal article" date="2020" name="mSystems">
        <title>Genome- and Community-Level Interaction Insights into Carbon Utilization and Element Cycling Functions of Hydrothermarchaeota in Hydrothermal Sediment.</title>
        <authorList>
            <person name="Zhou Z."/>
            <person name="Liu Y."/>
            <person name="Xu W."/>
            <person name="Pan J."/>
            <person name="Luo Z.H."/>
            <person name="Li M."/>
        </authorList>
    </citation>
    <scope>NUCLEOTIDE SEQUENCE [LARGE SCALE GENOMIC DNA]</scope>
    <source>
        <strain evidence="18">HyVt-233</strain>
    </source>
</reference>
<dbReference type="InterPro" id="IPR004602">
    <property type="entry name" value="UvrA"/>
</dbReference>
<evidence type="ECO:0000256" key="14">
    <source>
        <dbReference type="ARBA" id="ARBA00038000"/>
    </source>
</evidence>
<keyword evidence="7" id="KW-0228">DNA excision</keyword>
<dbReference type="InterPro" id="IPR041102">
    <property type="entry name" value="UvrA_inter"/>
</dbReference>
<name>A0A7C0Y2V9_DESA2</name>
<evidence type="ECO:0000256" key="1">
    <source>
        <dbReference type="ARBA" id="ARBA00004496"/>
    </source>
</evidence>
<dbReference type="InterPro" id="IPR017871">
    <property type="entry name" value="ABC_transporter-like_CS"/>
</dbReference>
<dbReference type="SUPFAM" id="SSF52540">
    <property type="entry name" value="P-loop containing nucleoside triphosphate hydrolases"/>
    <property type="match status" value="2"/>
</dbReference>
<dbReference type="InterPro" id="IPR027417">
    <property type="entry name" value="P-loop_NTPase"/>
</dbReference>
<dbReference type="GO" id="GO:0005524">
    <property type="term" value="F:ATP binding"/>
    <property type="evidence" value="ECO:0007669"/>
    <property type="project" value="UniProtKB-KW"/>
</dbReference>
<evidence type="ECO:0000259" key="17">
    <source>
        <dbReference type="PROSITE" id="PS50893"/>
    </source>
</evidence>
<dbReference type="CDD" id="cd03271">
    <property type="entry name" value="ABC_UvrA_II"/>
    <property type="match status" value="1"/>
</dbReference>
<dbReference type="Gene3D" id="3.40.50.300">
    <property type="entry name" value="P-loop containing nucleotide triphosphate hydrolases"/>
    <property type="match status" value="3"/>
</dbReference>
<evidence type="ECO:0000256" key="8">
    <source>
        <dbReference type="ARBA" id="ARBA00022771"/>
    </source>
</evidence>
<dbReference type="Pfam" id="PF17760">
    <property type="entry name" value="UvrA_inter"/>
    <property type="match status" value="1"/>
</dbReference>
<keyword evidence="5" id="KW-0547">Nucleotide-binding</keyword>
<dbReference type="NCBIfam" id="TIGR00630">
    <property type="entry name" value="uvra"/>
    <property type="match status" value="1"/>
</dbReference>
<keyword evidence="10" id="KW-0067">ATP-binding</keyword>
<keyword evidence="2" id="KW-0963">Cytoplasm</keyword>
<keyword evidence="3" id="KW-0479">Metal-binding</keyword>
<evidence type="ECO:0000256" key="11">
    <source>
        <dbReference type="ARBA" id="ARBA00022881"/>
    </source>
</evidence>
<dbReference type="GO" id="GO:0006289">
    <property type="term" value="P:nucleotide-excision repair"/>
    <property type="evidence" value="ECO:0007669"/>
    <property type="project" value="InterPro"/>
</dbReference>
<dbReference type="InterPro" id="IPR003439">
    <property type="entry name" value="ABC_transporter-like_ATP-bd"/>
</dbReference>
<dbReference type="GO" id="GO:0004518">
    <property type="term" value="F:nuclease activity"/>
    <property type="evidence" value="ECO:0007669"/>
    <property type="project" value="UniProtKB-KW"/>
</dbReference>
<proteinExistence type="inferred from homology"/>
<evidence type="ECO:0000256" key="15">
    <source>
        <dbReference type="ARBA" id="ARBA00039316"/>
    </source>
</evidence>
<evidence type="ECO:0000256" key="5">
    <source>
        <dbReference type="ARBA" id="ARBA00022741"/>
    </source>
</evidence>
<dbReference type="Gene3D" id="3.30.190.20">
    <property type="match status" value="1"/>
</dbReference>
<evidence type="ECO:0000256" key="6">
    <source>
        <dbReference type="ARBA" id="ARBA00022763"/>
    </source>
</evidence>
<dbReference type="GO" id="GO:0016887">
    <property type="term" value="F:ATP hydrolysis activity"/>
    <property type="evidence" value="ECO:0007669"/>
    <property type="project" value="InterPro"/>
</dbReference>
<comment type="caution">
    <text evidence="18">The sequence shown here is derived from an EMBL/GenBank/DDBJ whole genome shotgun (WGS) entry which is preliminary data.</text>
</comment>
<keyword evidence="4" id="KW-0677">Repeat</keyword>
<protein>
    <recommendedName>
        <fullName evidence="15">UvrABC system protein A</fullName>
    </recommendedName>
    <alternativeName>
        <fullName evidence="16">Excinuclease ABC subunit A</fullName>
    </alternativeName>
</protein>
<evidence type="ECO:0000256" key="3">
    <source>
        <dbReference type="ARBA" id="ARBA00022723"/>
    </source>
</evidence>
<dbReference type="PROSITE" id="PS50893">
    <property type="entry name" value="ABC_TRANSPORTER_2"/>
    <property type="match status" value="2"/>
</dbReference>
<gene>
    <name evidence="18" type="primary">uvrA</name>
    <name evidence="18" type="ORF">ENG63_05545</name>
</gene>
<dbReference type="GO" id="GO:0003677">
    <property type="term" value="F:DNA binding"/>
    <property type="evidence" value="ECO:0007669"/>
    <property type="project" value="UniProtKB-KW"/>
</dbReference>
<accession>A0A7C0Y2V9</accession>
<dbReference type="Proteomes" id="UP000886289">
    <property type="component" value="Unassembled WGS sequence"/>
</dbReference>
<dbReference type="PROSITE" id="PS00211">
    <property type="entry name" value="ABC_TRANSPORTER_1"/>
    <property type="match status" value="2"/>
</dbReference>
<keyword evidence="12" id="KW-0238">DNA-binding</keyword>
<evidence type="ECO:0000256" key="13">
    <source>
        <dbReference type="ARBA" id="ARBA00023204"/>
    </source>
</evidence>
<dbReference type="PANTHER" id="PTHR43152">
    <property type="entry name" value="UVRABC SYSTEM PROTEIN A"/>
    <property type="match status" value="1"/>
</dbReference>
<dbReference type="GO" id="GO:0005737">
    <property type="term" value="C:cytoplasm"/>
    <property type="evidence" value="ECO:0007669"/>
    <property type="project" value="UniProtKB-SubCell"/>
</dbReference>
<feature type="domain" description="ABC transporter" evidence="17">
    <location>
        <begin position="178"/>
        <end position="475"/>
    </location>
</feature>
<keyword evidence="9" id="KW-0862">Zinc</keyword>
<keyword evidence="8" id="KW-0863">Zinc-finger</keyword>
<keyword evidence="11" id="KW-0267">Excision nuclease</keyword>
<organism evidence="18">
    <name type="scientific">Desulfofervidus auxilii</name>
    <dbReference type="NCBI Taxonomy" id="1621989"/>
    <lineage>
        <taxon>Bacteria</taxon>
        <taxon>Pseudomonadati</taxon>
        <taxon>Thermodesulfobacteriota</taxon>
        <taxon>Candidatus Desulfofervidia</taxon>
        <taxon>Candidatus Desulfofervidales</taxon>
        <taxon>Candidatus Desulfofervidaceae</taxon>
        <taxon>Candidatus Desulfofervidus</taxon>
    </lineage>
</organism>